<proteinExistence type="predicted"/>
<dbReference type="Gene3D" id="1.10.357.10">
    <property type="entry name" value="Tetracycline Repressor, domain 2"/>
    <property type="match status" value="1"/>
</dbReference>
<comment type="caution">
    <text evidence="4">The sequence shown here is derived from an EMBL/GenBank/DDBJ whole genome shotgun (WGS) entry which is preliminary data.</text>
</comment>
<dbReference type="PROSITE" id="PS50977">
    <property type="entry name" value="HTH_TETR_2"/>
    <property type="match status" value="1"/>
</dbReference>
<evidence type="ECO:0000313" key="5">
    <source>
        <dbReference type="Proteomes" id="UP001300745"/>
    </source>
</evidence>
<dbReference type="RefSeq" id="WP_266000593.1">
    <property type="nucleotide sequence ID" value="NZ_JAPJDN010000046.1"/>
</dbReference>
<dbReference type="InterPro" id="IPR009057">
    <property type="entry name" value="Homeodomain-like_sf"/>
</dbReference>
<reference evidence="4 5" key="1">
    <citation type="submission" date="2022-11" db="EMBL/GenBank/DDBJ databases">
        <title>Mycobacterium sp. nov.</title>
        <authorList>
            <person name="Papic B."/>
            <person name="Spicic S."/>
            <person name="Duvnjak S."/>
        </authorList>
    </citation>
    <scope>NUCLEOTIDE SEQUENCE [LARGE SCALE GENOMIC DNA]</scope>
    <source>
        <strain evidence="4 5">CVI_P4</strain>
    </source>
</reference>
<dbReference type="InterPro" id="IPR001647">
    <property type="entry name" value="HTH_TetR"/>
</dbReference>
<gene>
    <name evidence="4" type="ORF">ORI27_29000</name>
</gene>
<dbReference type="SUPFAM" id="SSF46689">
    <property type="entry name" value="Homeodomain-like"/>
    <property type="match status" value="1"/>
</dbReference>
<dbReference type="EMBL" id="JAPJDO010000046">
    <property type="protein sequence ID" value="MCX2940734.1"/>
    <property type="molecule type" value="Genomic_DNA"/>
</dbReference>
<feature type="DNA-binding region" description="H-T-H motif" evidence="2">
    <location>
        <begin position="49"/>
        <end position="68"/>
    </location>
</feature>
<feature type="domain" description="HTH tetR-type" evidence="3">
    <location>
        <begin position="23"/>
        <end position="86"/>
    </location>
</feature>
<evidence type="ECO:0000313" key="4">
    <source>
        <dbReference type="EMBL" id="MCX2940734.1"/>
    </source>
</evidence>
<dbReference type="Proteomes" id="UP001300745">
    <property type="component" value="Unassembled WGS sequence"/>
</dbReference>
<accession>A0ABT3SNK6</accession>
<keyword evidence="5" id="KW-1185">Reference proteome</keyword>
<sequence length="214" mass="23969">MSSADSAPNRRRYDSAVRREQVARTRERIVTAGAQLLHGFPIWNWRALTIRAVADTAGIAERTVYRHFATEKDLRDAVLARLANEADIELAGLSLDEFDQVAMRVLQYVSQFPLEPRTPPDATVEAGKSRQRVALLAALTEARPDWSDEDRTVAAAIFDVLWNVVSYEQLVVEWQLEPPVAIAGISWVIRLVQEAIRDGNAPLRHRPPYGSADS</sequence>
<name>A0ABT3SNK6_9MYCO</name>
<organism evidence="4 5">
    <name type="scientific">Mycobacterium pinniadriaticum</name>
    <dbReference type="NCBI Taxonomy" id="2994102"/>
    <lineage>
        <taxon>Bacteria</taxon>
        <taxon>Bacillati</taxon>
        <taxon>Actinomycetota</taxon>
        <taxon>Actinomycetes</taxon>
        <taxon>Mycobacteriales</taxon>
        <taxon>Mycobacteriaceae</taxon>
        <taxon>Mycobacterium</taxon>
    </lineage>
</organism>
<evidence type="ECO:0000256" key="1">
    <source>
        <dbReference type="ARBA" id="ARBA00023125"/>
    </source>
</evidence>
<evidence type="ECO:0000256" key="2">
    <source>
        <dbReference type="PROSITE-ProRule" id="PRU00335"/>
    </source>
</evidence>
<evidence type="ECO:0000259" key="3">
    <source>
        <dbReference type="PROSITE" id="PS50977"/>
    </source>
</evidence>
<protein>
    <submittedName>
        <fullName evidence="4">TetR/AcrR family transcriptional regulator</fullName>
    </submittedName>
</protein>
<dbReference type="Pfam" id="PF00440">
    <property type="entry name" value="TetR_N"/>
    <property type="match status" value="1"/>
</dbReference>
<keyword evidence="1 2" id="KW-0238">DNA-binding</keyword>